<keyword evidence="5" id="KW-1185">Reference proteome</keyword>
<keyword evidence="1" id="KW-0472">Membrane</keyword>
<evidence type="ECO:0000256" key="2">
    <source>
        <dbReference type="SAM" id="SignalP"/>
    </source>
</evidence>
<proteinExistence type="predicted"/>
<evidence type="ECO:0000259" key="3">
    <source>
        <dbReference type="PROSITE" id="PS50141"/>
    </source>
</evidence>
<dbReference type="AlphaFoldDB" id="A0A7J9JIJ5"/>
<protein>
    <recommendedName>
        <fullName evidence="3">A to I editase domain-containing protein</fullName>
    </recommendedName>
</protein>
<dbReference type="EMBL" id="JABFAE010000008">
    <property type="protein sequence ID" value="MBA0834242.1"/>
    <property type="molecule type" value="Genomic_DNA"/>
</dbReference>
<evidence type="ECO:0000313" key="4">
    <source>
        <dbReference type="EMBL" id="MBA0834242.1"/>
    </source>
</evidence>
<dbReference type="GO" id="GO:0003726">
    <property type="term" value="F:double-stranded RNA adenosine deaminase activity"/>
    <property type="evidence" value="ECO:0007669"/>
    <property type="project" value="TreeGrafter"/>
</dbReference>
<gene>
    <name evidence="4" type="ORF">Goarm_006613</name>
</gene>
<dbReference type="Proteomes" id="UP000593575">
    <property type="component" value="Unassembled WGS sequence"/>
</dbReference>
<dbReference type="SMART" id="SM00552">
    <property type="entry name" value="ADEAMc"/>
    <property type="match status" value="1"/>
</dbReference>
<dbReference type="GO" id="GO:0006396">
    <property type="term" value="P:RNA processing"/>
    <property type="evidence" value="ECO:0007669"/>
    <property type="project" value="InterPro"/>
</dbReference>
<dbReference type="PROSITE" id="PS50141">
    <property type="entry name" value="A_DEAMIN_EDITASE"/>
    <property type="match status" value="1"/>
</dbReference>
<dbReference type="GO" id="GO:0005730">
    <property type="term" value="C:nucleolus"/>
    <property type="evidence" value="ECO:0007669"/>
    <property type="project" value="TreeGrafter"/>
</dbReference>
<dbReference type="Pfam" id="PF02137">
    <property type="entry name" value="A_deamin"/>
    <property type="match status" value="1"/>
</dbReference>
<name>A0A7J9JIJ5_9ROSI</name>
<dbReference type="GO" id="GO:0005737">
    <property type="term" value="C:cytoplasm"/>
    <property type="evidence" value="ECO:0007669"/>
    <property type="project" value="TreeGrafter"/>
</dbReference>
<evidence type="ECO:0000313" key="5">
    <source>
        <dbReference type="Proteomes" id="UP000593575"/>
    </source>
</evidence>
<dbReference type="InterPro" id="IPR002466">
    <property type="entry name" value="A_deamin"/>
</dbReference>
<keyword evidence="2" id="KW-0732">Signal</keyword>
<keyword evidence="1" id="KW-1133">Transmembrane helix</keyword>
<dbReference type="PANTHER" id="PTHR10910">
    <property type="entry name" value="EUKARYOTE SPECIFIC DSRNA BINDING PROTEIN"/>
    <property type="match status" value="1"/>
</dbReference>
<dbReference type="GO" id="GO:0006382">
    <property type="term" value="P:adenosine to inosine editing"/>
    <property type="evidence" value="ECO:0007669"/>
    <property type="project" value="TreeGrafter"/>
</dbReference>
<dbReference type="GO" id="GO:0003725">
    <property type="term" value="F:double-stranded RNA binding"/>
    <property type="evidence" value="ECO:0007669"/>
    <property type="project" value="TreeGrafter"/>
</dbReference>
<feature type="signal peptide" evidence="2">
    <location>
        <begin position="1"/>
        <end position="17"/>
    </location>
</feature>
<evidence type="ECO:0000256" key="1">
    <source>
        <dbReference type="SAM" id="Phobius"/>
    </source>
</evidence>
<keyword evidence="1" id="KW-0812">Transmembrane</keyword>
<sequence>MHFKFLYLLLCLIGGDASLSLVPSSIGEHGRFVLKISVKWLYYTLVLIVICMILVPLIELVPPFSGDCSELIGLVQRKPGRGDTTLSVSCSDKIARWNVVGVQGALLSYFLRPVYLHSVTVGRSPYVSEDVCLVKQLKRSLFERVTPLSNELIKPFEVNKPIFCAAPVPPKEFQHSETAQATLTCGYSICWNKSGLHEVILGTTGRKQGTSSKGAVYPSTESLLCKKRFLETFVSLRHECKIRCSSNEVSYRELKVMILDAYGLTLLNFILDLDTF</sequence>
<dbReference type="PANTHER" id="PTHR10910:SF62">
    <property type="entry name" value="AT07585P-RELATED"/>
    <property type="match status" value="1"/>
</dbReference>
<dbReference type="GO" id="GO:0008251">
    <property type="term" value="F:tRNA-specific adenosine deaminase activity"/>
    <property type="evidence" value="ECO:0007669"/>
    <property type="project" value="TreeGrafter"/>
</dbReference>
<reference evidence="4 5" key="1">
    <citation type="journal article" date="2019" name="Genome Biol. Evol.">
        <title>Insights into the evolution of the New World diploid cottons (Gossypium, subgenus Houzingenia) based on genome sequencing.</title>
        <authorList>
            <person name="Grover C.E."/>
            <person name="Arick M.A. 2nd"/>
            <person name="Thrash A."/>
            <person name="Conover J.L."/>
            <person name="Sanders W.S."/>
            <person name="Peterson D.G."/>
            <person name="Frelichowski J.E."/>
            <person name="Scheffler J.A."/>
            <person name="Scheffler B.E."/>
            <person name="Wendel J.F."/>
        </authorList>
    </citation>
    <scope>NUCLEOTIDE SEQUENCE [LARGE SCALE GENOMIC DNA]</scope>
    <source>
        <strain evidence="4">6</strain>
        <tissue evidence="4">Leaf</tissue>
    </source>
</reference>
<feature type="transmembrane region" description="Helical" evidence="1">
    <location>
        <begin position="40"/>
        <end position="61"/>
    </location>
</feature>
<organism evidence="4 5">
    <name type="scientific">Gossypium armourianum</name>
    <dbReference type="NCBI Taxonomy" id="34283"/>
    <lineage>
        <taxon>Eukaryota</taxon>
        <taxon>Viridiplantae</taxon>
        <taxon>Streptophyta</taxon>
        <taxon>Embryophyta</taxon>
        <taxon>Tracheophyta</taxon>
        <taxon>Spermatophyta</taxon>
        <taxon>Magnoliopsida</taxon>
        <taxon>eudicotyledons</taxon>
        <taxon>Gunneridae</taxon>
        <taxon>Pentapetalae</taxon>
        <taxon>rosids</taxon>
        <taxon>malvids</taxon>
        <taxon>Malvales</taxon>
        <taxon>Malvaceae</taxon>
        <taxon>Malvoideae</taxon>
        <taxon>Gossypium</taxon>
    </lineage>
</organism>
<comment type="caution">
    <text evidence="4">The sequence shown here is derived from an EMBL/GenBank/DDBJ whole genome shotgun (WGS) entry which is preliminary data.</text>
</comment>
<feature type="domain" description="A to I editase" evidence="3">
    <location>
        <begin position="82"/>
        <end position="255"/>
    </location>
</feature>
<feature type="chain" id="PRO_5029665472" description="A to I editase domain-containing protein" evidence="2">
    <location>
        <begin position="18"/>
        <end position="276"/>
    </location>
</feature>
<accession>A0A7J9JIJ5</accession>